<dbReference type="Gramene" id="ERM94028">
    <property type="protein sequence ID" value="ERM94028"/>
    <property type="gene ID" value="AMTR_s00010p00015250"/>
</dbReference>
<sequence length="61" mass="6613">MRAFSTENSESDPCLKLNLGMNIPKVISPKWDNAGRTITKATESIPTLSICICLNKSKASS</sequence>
<evidence type="ECO:0000313" key="1">
    <source>
        <dbReference type="EMBL" id="ERM94028.1"/>
    </source>
</evidence>
<protein>
    <submittedName>
        <fullName evidence="1">Uncharacterized protein</fullName>
    </submittedName>
</protein>
<dbReference type="AlphaFoldDB" id="W1NF10"/>
<keyword evidence="2" id="KW-1185">Reference proteome</keyword>
<name>W1NF10_AMBTC</name>
<accession>W1NF10</accession>
<dbReference type="Proteomes" id="UP000017836">
    <property type="component" value="Unassembled WGS sequence"/>
</dbReference>
<proteinExistence type="predicted"/>
<organism evidence="1 2">
    <name type="scientific">Amborella trichopoda</name>
    <dbReference type="NCBI Taxonomy" id="13333"/>
    <lineage>
        <taxon>Eukaryota</taxon>
        <taxon>Viridiplantae</taxon>
        <taxon>Streptophyta</taxon>
        <taxon>Embryophyta</taxon>
        <taxon>Tracheophyta</taxon>
        <taxon>Spermatophyta</taxon>
        <taxon>Magnoliopsida</taxon>
        <taxon>Amborellales</taxon>
        <taxon>Amborellaceae</taxon>
        <taxon>Amborella</taxon>
    </lineage>
</organism>
<reference evidence="2" key="1">
    <citation type="journal article" date="2013" name="Science">
        <title>The Amborella genome and the evolution of flowering plants.</title>
        <authorList>
            <consortium name="Amborella Genome Project"/>
        </authorList>
    </citation>
    <scope>NUCLEOTIDE SEQUENCE [LARGE SCALE GENOMIC DNA]</scope>
</reference>
<evidence type="ECO:0000313" key="2">
    <source>
        <dbReference type="Proteomes" id="UP000017836"/>
    </source>
</evidence>
<dbReference type="EMBL" id="KI397513">
    <property type="protein sequence ID" value="ERM94028.1"/>
    <property type="molecule type" value="Genomic_DNA"/>
</dbReference>
<dbReference type="HOGENOM" id="CLU_2925645_0_0_1"/>
<gene>
    <name evidence="1" type="ORF">AMTR_s00010p00015250</name>
</gene>